<keyword evidence="3" id="KW-1185">Reference proteome</keyword>
<name>A0ABY7HGL4_9BACT</name>
<organism evidence="2 3">
    <name type="scientific">Nannocystis punicea</name>
    <dbReference type="NCBI Taxonomy" id="2995304"/>
    <lineage>
        <taxon>Bacteria</taxon>
        <taxon>Pseudomonadati</taxon>
        <taxon>Myxococcota</taxon>
        <taxon>Polyangia</taxon>
        <taxon>Nannocystales</taxon>
        <taxon>Nannocystaceae</taxon>
        <taxon>Nannocystis</taxon>
    </lineage>
</organism>
<evidence type="ECO:0008006" key="4">
    <source>
        <dbReference type="Google" id="ProtNLM"/>
    </source>
</evidence>
<dbReference type="EMBL" id="CP114040">
    <property type="protein sequence ID" value="WAS98456.1"/>
    <property type="molecule type" value="Genomic_DNA"/>
</dbReference>
<sequence length="254" mass="28339">MSKGTKKIDDLAELLERTGGDAQRLEVVRRTQRFKRSWIELAEALIKVRAGRAYERWGYDDFHAYCAQELTLKKATVDKLTVSYSTVQRHAPEVLEWDGVARTIPTVEAIDYFSRAIGDGPANDLSEGEEEPAPSRRAPPRPHAPEVLTELKSAVFDEGQPVAELRKRFDPVLHPRPKGAEKLDMLNKASAAARKLAELLPDLDGLPEKRVRRLEEELGALRDDIEALAEPLREKVARAAKRTAPPRLPAAQGG</sequence>
<protein>
    <recommendedName>
        <fullName evidence="4">DUF3102 domain-containing protein</fullName>
    </recommendedName>
</protein>
<dbReference type="RefSeq" id="WP_269040820.1">
    <property type="nucleotide sequence ID" value="NZ_CP114040.1"/>
</dbReference>
<evidence type="ECO:0000256" key="1">
    <source>
        <dbReference type="SAM" id="MobiDB-lite"/>
    </source>
</evidence>
<evidence type="ECO:0000313" key="2">
    <source>
        <dbReference type="EMBL" id="WAS98456.1"/>
    </source>
</evidence>
<reference evidence="2" key="1">
    <citation type="submission" date="2022-11" db="EMBL/GenBank/DDBJ databases">
        <title>Minimal conservation of predation-associated metabolite biosynthetic gene clusters underscores biosynthetic potential of Myxococcota including descriptions for ten novel species: Archangium lansinium sp. nov., Myxococcus landrumus sp. nov., Nannocystis bai.</title>
        <authorList>
            <person name="Ahearne A."/>
            <person name="Stevens C."/>
            <person name="Dowd S."/>
        </authorList>
    </citation>
    <scope>NUCLEOTIDE SEQUENCE</scope>
    <source>
        <strain evidence="2">Fl3</strain>
    </source>
</reference>
<proteinExistence type="predicted"/>
<feature type="region of interest" description="Disordered" evidence="1">
    <location>
        <begin position="121"/>
        <end position="143"/>
    </location>
</feature>
<dbReference type="Proteomes" id="UP001164459">
    <property type="component" value="Chromosome"/>
</dbReference>
<gene>
    <name evidence="2" type="ORF">O0S08_20130</name>
</gene>
<accession>A0ABY7HGL4</accession>
<evidence type="ECO:0000313" key="3">
    <source>
        <dbReference type="Proteomes" id="UP001164459"/>
    </source>
</evidence>